<protein>
    <submittedName>
        <fullName evidence="1">Uncharacterized protein</fullName>
    </submittedName>
</protein>
<comment type="caution">
    <text evidence="1">The sequence shown here is derived from an EMBL/GenBank/DDBJ whole genome shotgun (WGS) entry which is preliminary data.</text>
</comment>
<accession>A0ABX3U7G6</accession>
<sequence>KLAHRFNVLTPGKTGGDEMALINRKYNPKAVDTAFILESSGKLVCRLDTKLPRDDWESLQALFGFIYNQAFEAGSEQRAQEIRKSLGIGVSS</sequence>
<dbReference type="Proteomes" id="UP000192521">
    <property type="component" value="Unassembled WGS sequence"/>
</dbReference>
<evidence type="ECO:0000313" key="2">
    <source>
        <dbReference type="Proteomes" id="UP000192521"/>
    </source>
</evidence>
<evidence type="ECO:0000313" key="1">
    <source>
        <dbReference type="EMBL" id="ORJ47480.1"/>
    </source>
</evidence>
<reference evidence="1 2" key="1">
    <citation type="submission" date="2017-02" db="EMBL/GenBank/DDBJ databases">
        <title>Draft genome sequence of a Kluyvera intermedia isolate from a patient with a pancreatic abscess.</title>
        <authorList>
            <person name="Thele R."/>
        </authorList>
    </citation>
    <scope>NUCLEOTIDE SEQUENCE [LARGE SCALE GENOMIC DNA]</scope>
    <source>
        <strain evidence="1 2">FOSA7093</strain>
    </source>
</reference>
<name>A0ABX3U7G6_KLUIN</name>
<dbReference type="EMBL" id="MWPR01000075">
    <property type="protein sequence ID" value="ORJ47480.1"/>
    <property type="molecule type" value="Genomic_DNA"/>
</dbReference>
<feature type="non-terminal residue" evidence="1">
    <location>
        <position position="1"/>
    </location>
</feature>
<proteinExistence type="predicted"/>
<gene>
    <name evidence="1" type="ORF">B2M27_25710</name>
</gene>
<dbReference type="RefSeq" id="WP_085007718.1">
    <property type="nucleotide sequence ID" value="NZ_MWPR01000075.1"/>
</dbReference>
<organism evidence="1 2">
    <name type="scientific">Kluyvera intermedia</name>
    <name type="common">Enterobacter intermedius</name>
    <dbReference type="NCBI Taxonomy" id="61648"/>
    <lineage>
        <taxon>Bacteria</taxon>
        <taxon>Pseudomonadati</taxon>
        <taxon>Pseudomonadota</taxon>
        <taxon>Gammaproteobacteria</taxon>
        <taxon>Enterobacterales</taxon>
        <taxon>Enterobacteriaceae</taxon>
        <taxon>Kluyvera</taxon>
    </lineage>
</organism>
<keyword evidence="2" id="KW-1185">Reference proteome</keyword>